<feature type="coiled-coil region" evidence="6">
    <location>
        <begin position="340"/>
        <end position="370"/>
    </location>
</feature>
<dbReference type="AlphaFoldDB" id="A0A4Q1KAY9"/>
<proteinExistence type="predicted"/>
<name>A0A4Q1KAY9_9FLAO</name>
<dbReference type="CDD" id="cd00082">
    <property type="entry name" value="HisKA"/>
    <property type="match status" value="1"/>
</dbReference>
<evidence type="ECO:0000256" key="5">
    <source>
        <dbReference type="ARBA" id="ARBA00022777"/>
    </source>
</evidence>
<dbReference type="InterPro" id="IPR035965">
    <property type="entry name" value="PAS-like_dom_sf"/>
</dbReference>
<dbReference type="PROSITE" id="PS50109">
    <property type="entry name" value="HIS_KIN"/>
    <property type="match status" value="1"/>
</dbReference>
<dbReference type="PRINTS" id="PR00344">
    <property type="entry name" value="BCTRLSENSOR"/>
</dbReference>
<dbReference type="InterPro" id="IPR052162">
    <property type="entry name" value="Sensor_kinase/Photoreceptor"/>
</dbReference>
<dbReference type="SUPFAM" id="SSF47384">
    <property type="entry name" value="Homodimeric domain of signal transducing histidine kinase"/>
    <property type="match status" value="1"/>
</dbReference>
<evidence type="ECO:0000256" key="4">
    <source>
        <dbReference type="ARBA" id="ARBA00022679"/>
    </source>
</evidence>
<protein>
    <recommendedName>
        <fullName evidence="2">histidine kinase</fullName>
        <ecNumber evidence="2">2.7.13.3</ecNumber>
    </recommendedName>
</protein>
<accession>A0A4Q1KAY9</accession>
<keyword evidence="7" id="KW-0472">Membrane</keyword>
<dbReference type="SUPFAM" id="SSF55874">
    <property type="entry name" value="ATPase domain of HSP90 chaperone/DNA topoisomerase II/histidine kinase"/>
    <property type="match status" value="1"/>
</dbReference>
<dbReference type="InterPro" id="IPR007891">
    <property type="entry name" value="CHASE3"/>
</dbReference>
<dbReference type="InterPro" id="IPR004358">
    <property type="entry name" value="Sig_transdc_His_kin-like_C"/>
</dbReference>
<evidence type="ECO:0000256" key="2">
    <source>
        <dbReference type="ARBA" id="ARBA00012438"/>
    </source>
</evidence>
<keyword evidence="4" id="KW-0808">Transferase</keyword>
<evidence type="ECO:0000256" key="6">
    <source>
        <dbReference type="SAM" id="Coils"/>
    </source>
</evidence>
<dbReference type="SMART" id="SM00387">
    <property type="entry name" value="HATPase_c"/>
    <property type="match status" value="1"/>
</dbReference>
<evidence type="ECO:0000256" key="1">
    <source>
        <dbReference type="ARBA" id="ARBA00000085"/>
    </source>
</evidence>
<evidence type="ECO:0000313" key="10">
    <source>
        <dbReference type="Proteomes" id="UP000289857"/>
    </source>
</evidence>
<keyword evidence="7" id="KW-0812">Transmembrane</keyword>
<evidence type="ECO:0000256" key="3">
    <source>
        <dbReference type="ARBA" id="ARBA00022553"/>
    </source>
</evidence>
<keyword evidence="3" id="KW-0597">Phosphoprotein</keyword>
<feature type="domain" description="Histidine kinase" evidence="8">
    <location>
        <begin position="370"/>
        <end position="592"/>
    </location>
</feature>
<dbReference type="Pfam" id="PF05227">
    <property type="entry name" value="CHASE3"/>
    <property type="match status" value="1"/>
</dbReference>
<dbReference type="Proteomes" id="UP000289857">
    <property type="component" value="Unassembled WGS sequence"/>
</dbReference>
<dbReference type="CDD" id="cd19410">
    <property type="entry name" value="HK9-like_sensor"/>
    <property type="match status" value="1"/>
</dbReference>
<dbReference type="Gene3D" id="2.10.70.100">
    <property type="match status" value="1"/>
</dbReference>
<dbReference type="SUPFAM" id="SSF55785">
    <property type="entry name" value="PYP-like sensor domain (PAS domain)"/>
    <property type="match status" value="1"/>
</dbReference>
<dbReference type="GO" id="GO:0000155">
    <property type="term" value="F:phosphorelay sensor kinase activity"/>
    <property type="evidence" value="ECO:0007669"/>
    <property type="project" value="InterPro"/>
</dbReference>
<evidence type="ECO:0000313" key="9">
    <source>
        <dbReference type="EMBL" id="RXR23228.1"/>
    </source>
</evidence>
<reference evidence="10" key="1">
    <citation type="submission" date="2019-01" db="EMBL/GenBank/DDBJ databases">
        <title>Cytophagaceae bacterium strain CAR-16.</title>
        <authorList>
            <person name="Chen W.-M."/>
        </authorList>
    </citation>
    <scope>NUCLEOTIDE SEQUENCE [LARGE SCALE GENOMIC DNA]</scope>
    <source>
        <strain evidence="10">WWJ-16</strain>
    </source>
</reference>
<dbReference type="InterPro" id="IPR036890">
    <property type="entry name" value="HATPase_C_sf"/>
</dbReference>
<organism evidence="9 10">
    <name type="scientific">Flavobacterium stagni</name>
    <dbReference type="NCBI Taxonomy" id="2506421"/>
    <lineage>
        <taxon>Bacteria</taxon>
        <taxon>Pseudomonadati</taxon>
        <taxon>Bacteroidota</taxon>
        <taxon>Flavobacteriia</taxon>
        <taxon>Flavobacteriales</taxon>
        <taxon>Flavobacteriaceae</taxon>
        <taxon>Flavobacterium</taxon>
    </lineage>
</organism>
<keyword evidence="7" id="KW-1133">Transmembrane helix</keyword>
<dbReference type="EC" id="2.7.13.3" evidence="2"/>
<feature type="transmembrane region" description="Helical" evidence="7">
    <location>
        <begin position="189"/>
        <end position="210"/>
    </location>
</feature>
<dbReference type="InterPro" id="IPR003594">
    <property type="entry name" value="HATPase_dom"/>
</dbReference>
<evidence type="ECO:0000259" key="8">
    <source>
        <dbReference type="PROSITE" id="PS50109"/>
    </source>
</evidence>
<dbReference type="Pfam" id="PF08447">
    <property type="entry name" value="PAS_3"/>
    <property type="match status" value="1"/>
</dbReference>
<dbReference type="Gene3D" id="1.10.287.130">
    <property type="match status" value="1"/>
</dbReference>
<dbReference type="InterPro" id="IPR013655">
    <property type="entry name" value="PAS_fold_3"/>
</dbReference>
<dbReference type="OrthoDB" id="9124519at2"/>
<dbReference type="Pfam" id="PF00512">
    <property type="entry name" value="HisKA"/>
    <property type="match status" value="1"/>
</dbReference>
<dbReference type="InterPro" id="IPR000014">
    <property type="entry name" value="PAS"/>
</dbReference>
<dbReference type="SMART" id="SM00388">
    <property type="entry name" value="HisKA"/>
    <property type="match status" value="1"/>
</dbReference>
<dbReference type="EMBL" id="SBKN01000002">
    <property type="protein sequence ID" value="RXR23228.1"/>
    <property type="molecule type" value="Genomic_DNA"/>
</dbReference>
<keyword evidence="5 9" id="KW-0418">Kinase</keyword>
<dbReference type="InterPro" id="IPR003661">
    <property type="entry name" value="HisK_dim/P_dom"/>
</dbReference>
<dbReference type="Gene3D" id="3.30.565.10">
    <property type="entry name" value="Histidine kinase-like ATPase, C-terminal domain"/>
    <property type="match status" value="1"/>
</dbReference>
<dbReference type="PANTHER" id="PTHR43304:SF1">
    <property type="entry name" value="PAC DOMAIN-CONTAINING PROTEIN"/>
    <property type="match status" value="1"/>
</dbReference>
<comment type="catalytic activity">
    <reaction evidence="1">
        <text>ATP + protein L-histidine = ADP + protein N-phospho-L-histidine.</text>
        <dbReference type="EC" id="2.7.13.3"/>
    </reaction>
</comment>
<dbReference type="RefSeq" id="WP_129460711.1">
    <property type="nucleotide sequence ID" value="NZ_SBKN01000002.1"/>
</dbReference>
<keyword evidence="6" id="KW-0175">Coiled coil</keyword>
<dbReference type="Pfam" id="PF02518">
    <property type="entry name" value="HATPase_c"/>
    <property type="match status" value="1"/>
</dbReference>
<dbReference type="InterPro" id="IPR005467">
    <property type="entry name" value="His_kinase_dom"/>
</dbReference>
<evidence type="ECO:0000256" key="7">
    <source>
        <dbReference type="SAM" id="Phobius"/>
    </source>
</evidence>
<dbReference type="Gene3D" id="3.30.450.20">
    <property type="entry name" value="PAS domain"/>
    <property type="match status" value="1"/>
</dbReference>
<dbReference type="PANTHER" id="PTHR43304">
    <property type="entry name" value="PHYTOCHROME-LIKE PROTEIN CPH1"/>
    <property type="match status" value="1"/>
</dbReference>
<feature type="transmembrane region" description="Helical" evidence="7">
    <location>
        <begin position="12"/>
        <end position="33"/>
    </location>
</feature>
<dbReference type="CDD" id="cd00130">
    <property type="entry name" value="PAS"/>
    <property type="match status" value="1"/>
</dbReference>
<keyword evidence="10" id="KW-1185">Reference proteome</keyword>
<gene>
    <name evidence="9" type="ORF">EQG61_04470</name>
</gene>
<dbReference type="InterPro" id="IPR036097">
    <property type="entry name" value="HisK_dim/P_sf"/>
</dbReference>
<comment type="caution">
    <text evidence="9">The sequence shown here is derived from an EMBL/GenBank/DDBJ whole genome shotgun (WGS) entry which is preliminary data.</text>
</comment>
<sequence length="592" mass="67970">MIFKKRFYNSPLFLVITFVVSVAMMFFISGITFKHISSLNKTREAVLHSYEVTLEIEKLFTSVKDLEIERRNFLLTGDNNLVEKLNKSKLGIVKSINSINDLVVDNKIQTDHIVKIRHLCTSKFAIVNKAIIDVEKFKKDRELLRNNLLQGKLIMDSIQIHVDQMIALEDQLLKKRHEADQEIQSYTPLFIYLTLLVTLTLIVLSFIGFIKSYQSLKSTHEQLLLSNESNRLGEFIGNYGNWSCNLDKNEWYFSANLYTILGVDPNFVKPNFENLLHYIHPDDKERVKEVVAEYQNKTSIPDITYRIVTPDRTVKHVRSAGKMITTETGSRLIVGSTIDVTQDHLKNDELEQQNRELENSNRELSAFNYVASHDLQEPLRKIQTFISRLEDKEKDELSENGLQYLDRIKVAAGRMRALIDDLLQFSRANKSEQVFELTDLNVLMENALSELNQAVEEKQATLDITPLPKLSVIPFQIQQLFINIIGNSLKYAKTDTPPVITITSEIVKKLNPVKNTTETFHRLVFKDNGIGFEPEFNTKVFELFNRLHSREEYSGTGIGLAICKKIVENHKGSIQAHGILNEGVEIEILLPV</sequence>